<comment type="catalytic activity">
    <reaction evidence="3">
        <text>L-methionyl-[protein] + [thioredoxin]-disulfide + H2O = L-methionyl-(S)-S-oxide-[protein] + [thioredoxin]-dithiol</text>
        <dbReference type="Rhea" id="RHEA:14217"/>
        <dbReference type="Rhea" id="RHEA-COMP:10698"/>
        <dbReference type="Rhea" id="RHEA-COMP:10700"/>
        <dbReference type="Rhea" id="RHEA-COMP:12313"/>
        <dbReference type="Rhea" id="RHEA-COMP:12315"/>
        <dbReference type="ChEBI" id="CHEBI:15377"/>
        <dbReference type="ChEBI" id="CHEBI:16044"/>
        <dbReference type="ChEBI" id="CHEBI:29950"/>
        <dbReference type="ChEBI" id="CHEBI:44120"/>
        <dbReference type="ChEBI" id="CHEBI:50058"/>
        <dbReference type="EC" id="1.8.4.11"/>
    </reaction>
</comment>
<name>A0A4R5DKZ8_9BACT</name>
<dbReference type="Gene3D" id="3.30.1060.10">
    <property type="entry name" value="Peptide methionine sulphoxide reductase MsrA"/>
    <property type="match status" value="1"/>
</dbReference>
<evidence type="ECO:0000313" key="6">
    <source>
        <dbReference type="EMBL" id="TDE14876.1"/>
    </source>
</evidence>
<dbReference type="PANTHER" id="PTHR43774">
    <property type="entry name" value="PEPTIDE METHIONINE SULFOXIDE REDUCTASE"/>
    <property type="match status" value="1"/>
</dbReference>
<evidence type="ECO:0000256" key="1">
    <source>
        <dbReference type="ARBA" id="ARBA00012502"/>
    </source>
</evidence>
<dbReference type="GO" id="GO:0008113">
    <property type="term" value="F:peptide-methionine (S)-S-oxide reductase activity"/>
    <property type="evidence" value="ECO:0007669"/>
    <property type="project" value="UniProtKB-EC"/>
</dbReference>
<evidence type="ECO:0000256" key="2">
    <source>
        <dbReference type="ARBA" id="ARBA00023002"/>
    </source>
</evidence>
<protein>
    <recommendedName>
        <fullName evidence="1">peptide-methionine (S)-S-oxide reductase</fullName>
        <ecNumber evidence="1">1.8.4.11</ecNumber>
    </recommendedName>
</protein>
<dbReference type="PANTHER" id="PTHR43774:SF1">
    <property type="entry name" value="PEPTIDE METHIONINE SULFOXIDE REDUCTASE MSRA 2"/>
    <property type="match status" value="1"/>
</dbReference>
<dbReference type="EC" id="1.8.4.11" evidence="1"/>
<comment type="catalytic activity">
    <reaction evidence="4">
        <text>[thioredoxin]-disulfide + L-methionine + H2O = L-methionine (S)-S-oxide + [thioredoxin]-dithiol</text>
        <dbReference type="Rhea" id="RHEA:19993"/>
        <dbReference type="Rhea" id="RHEA-COMP:10698"/>
        <dbReference type="Rhea" id="RHEA-COMP:10700"/>
        <dbReference type="ChEBI" id="CHEBI:15377"/>
        <dbReference type="ChEBI" id="CHEBI:29950"/>
        <dbReference type="ChEBI" id="CHEBI:50058"/>
        <dbReference type="ChEBI" id="CHEBI:57844"/>
        <dbReference type="ChEBI" id="CHEBI:58772"/>
        <dbReference type="EC" id="1.8.4.11"/>
    </reaction>
</comment>
<dbReference type="AlphaFoldDB" id="A0A4R5DKZ8"/>
<accession>A0A4R5DKZ8</accession>
<evidence type="ECO:0000256" key="3">
    <source>
        <dbReference type="ARBA" id="ARBA00047806"/>
    </source>
</evidence>
<proteinExistence type="predicted"/>
<dbReference type="Proteomes" id="UP000294850">
    <property type="component" value="Unassembled WGS sequence"/>
</dbReference>
<dbReference type="InterPro" id="IPR036509">
    <property type="entry name" value="Met_Sox_Rdtase_MsrA_sf"/>
</dbReference>
<comment type="caution">
    <text evidence="6">The sequence shown here is derived from an EMBL/GenBank/DDBJ whole genome shotgun (WGS) entry which is preliminary data.</text>
</comment>
<keyword evidence="2" id="KW-0560">Oxidoreductase</keyword>
<sequence>MEMISKIGLGGSCHWCTEAIFLSLNGVIRVEQGWITSLPPDSDFSEGVLVHFDESIISLQTLIAVHLHTHSCTSTHRMRSKYRSAVYTFSPIQTEYAKNAVDNLQHNFKDKIITQVIPFITFRLNQESYLNYYYSNPQKPFCENVVNDKLRLLLRDFSAQVNSEKLKDL</sequence>
<evidence type="ECO:0000313" key="7">
    <source>
        <dbReference type="Proteomes" id="UP000294850"/>
    </source>
</evidence>
<dbReference type="EMBL" id="SMFL01000005">
    <property type="protein sequence ID" value="TDE14876.1"/>
    <property type="molecule type" value="Genomic_DNA"/>
</dbReference>
<keyword evidence="7" id="KW-1185">Reference proteome</keyword>
<dbReference type="Pfam" id="PF01625">
    <property type="entry name" value="PMSR"/>
    <property type="match status" value="1"/>
</dbReference>
<gene>
    <name evidence="6" type="ORF">E0F88_17005</name>
</gene>
<dbReference type="SUPFAM" id="SSF55068">
    <property type="entry name" value="Peptide methionine sulfoxide reductase"/>
    <property type="match status" value="1"/>
</dbReference>
<dbReference type="InterPro" id="IPR002569">
    <property type="entry name" value="Met_Sox_Rdtase_MsrA_dom"/>
</dbReference>
<evidence type="ECO:0000256" key="4">
    <source>
        <dbReference type="ARBA" id="ARBA00048782"/>
    </source>
</evidence>
<organism evidence="6 7">
    <name type="scientific">Dyadobacter psychrotolerans</name>
    <dbReference type="NCBI Taxonomy" id="2541721"/>
    <lineage>
        <taxon>Bacteria</taxon>
        <taxon>Pseudomonadati</taxon>
        <taxon>Bacteroidota</taxon>
        <taxon>Cytophagia</taxon>
        <taxon>Cytophagales</taxon>
        <taxon>Spirosomataceae</taxon>
        <taxon>Dyadobacter</taxon>
    </lineage>
</organism>
<feature type="domain" description="Peptide methionine sulphoxide reductase MsrA" evidence="5">
    <location>
        <begin position="7"/>
        <end position="142"/>
    </location>
</feature>
<evidence type="ECO:0000259" key="5">
    <source>
        <dbReference type="Pfam" id="PF01625"/>
    </source>
</evidence>
<dbReference type="OrthoDB" id="4174719at2"/>
<reference evidence="6 7" key="1">
    <citation type="submission" date="2019-03" db="EMBL/GenBank/DDBJ databases">
        <title>Dyadobacter AR-3-6 sp. nov., isolated from arctic soil.</title>
        <authorList>
            <person name="Chaudhary D.K."/>
        </authorList>
    </citation>
    <scope>NUCLEOTIDE SEQUENCE [LARGE SCALE GENOMIC DNA]</scope>
    <source>
        <strain evidence="6 7">AR-3-6</strain>
    </source>
</reference>